<feature type="transmembrane region" description="Helical" evidence="2">
    <location>
        <begin position="40"/>
        <end position="67"/>
    </location>
</feature>
<dbReference type="EMBL" id="QZCE01000001">
    <property type="protein sequence ID" value="NEZ61995.1"/>
    <property type="molecule type" value="Genomic_DNA"/>
</dbReference>
<name>A0A6M0S0M4_9CYAN</name>
<proteinExistence type="predicted"/>
<dbReference type="AlphaFoldDB" id="A0A6M0S0M4"/>
<sequence length="125" mass="14217">MRVVEDVLETNIATSYGLENRNIYTRIQRIETVEVIEGRLWWLLAVGVLLLPVYLLGIIPIVIFFLVKQKWLIVHNAGSNIILFYRDTKKAKDFCRTLMAVARKLNGKPPSPSIPKLPAQSSKPS</sequence>
<organism evidence="3 4">
    <name type="scientific">Adonisia turfae CCMR0082</name>
    <dbReference type="NCBI Taxonomy" id="2304604"/>
    <lineage>
        <taxon>Bacteria</taxon>
        <taxon>Bacillati</taxon>
        <taxon>Cyanobacteriota</taxon>
        <taxon>Adonisia</taxon>
        <taxon>Adonisia turfae</taxon>
    </lineage>
</organism>
<keyword evidence="2" id="KW-0472">Membrane</keyword>
<reference evidence="3 4" key="1">
    <citation type="journal article" date="2020" name="Microb. Ecol.">
        <title>Ecogenomics of the Marine Benthic Filamentous Cyanobacterium Adonisia.</title>
        <authorList>
            <person name="Walter J.M."/>
            <person name="Coutinho F.H."/>
            <person name="Leomil L."/>
            <person name="Hargreaves P.I."/>
            <person name="Campeao M.E."/>
            <person name="Vieira V.V."/>
            <person name="Silva B.S."/>
            <person name="Fistarol G.O."/>
            <person name="Salomon P.S."/>
            <person name="Sawabe T."/>
            <person name="Mino S."/>
            <person name="Hosokawa M."/>
            <person name="Miyashita H."/>
            <person name="Maruyama F."/>
            <person name="van Verk M.C."/>
            <person name="Dutilh B.E."/>
            <person name="Thompson C.C."/>
            <person name="Thompson F.L."/>
        </authorList>
    </citation>
    <scope>NUCLEOTIDE SEQUENCE [LARGE SCALE GENOMIC DNA]</scope>
    <source>
        <strain evidence="3 4">CCMR0082</strain>
    </source>
</reference>
<keyword evidence="2" id="KW-0812">Transmembrane</keyword>
<feature type="region of interest" description="Disordered" evidence="1">
    <location>
        <begin position="105"/>
        <end position="125"/>
    </location>
</feature>
<keyword evidence="2" id="KW-1133">Transmembrane helix</keyword>
<gene>
    <name evidence="3" type="ORF">D0962_04265</name>
</gene>
<accession>A0A6M0S0M4</accession>
<evidence type="ECO:0000313" key="3">
    <source>
        <dbReference type="EMBL" id="NEZ61995.1"/>
    </source>
</evidence>
<evidence type="ECO:0000313" key="4">
    <source>
        <dbReference type="Proteomes" id="UP000473574"/>
    </source>
</evidence>
<dbReference type="Proteomes" id="UP000473574">
    <property type="component" value="Unassembled WGS sequence"/>
</dbReference>
<evidence type="ECO:0000256" key="1">
    <source>
        <dbReference type="SAM" id="MobiDB-lite"/>
    </source>
</evidence>
<evidence type="ECO:0000256" key="2">
    <source>
        <dbReference type="SAM" id="Phobius"/>
    </source>
</evidence>
<comment type="caution">
    <text evidence="3">The sequence shown here is derived from an EMBL/GenBank/DDBJ whole genome shotgun (WGS) entry which is preliminary data.</text>
</comment>
<protein>
    <submittedName>
        <fullName evidence="3">Uncharacterized protein</fullName>
    </submittedName>
</protein>